<dbReference type="PANTHER" id="PTHR11669">
    <property type="entry name" value="REPLICATION FACTOR C / DNA POLYMERASE III GAMMA-TAU SUBUNIT"/>
    <property type="match status" value="1"/>
</dbReference>
<dbReference type="Gene3D" id="1.20.272.10">
    <property type="match status" value="1"/>
</dbReference>
<reference evidence="11 12" key="1">
    <citation type="submission" date="2019-03" db="EMBL/GenBank/DDBJ databases">
        <title>Sequencing 23 genomes of Wallemia ichthyophaga.</title>
        <authorList>
            <person name="Gostincar C."/>
        </authorList>
    </citation>
    <scope>NUCLEOTIDE SEQUENCE [LARGE SCALE GENOMIC DNA]</scope>
    <source>
        <strain evidence="11 12">EXF-5753</strain>
    </source>
</reference>
<dbReference type="SUPFAM" id="SSF48019">
    <property type="entry name" value="post-AAA+ oligomerization domain-like"/>
    <property type="match status" value="1"/>
</dbReference>
<evidence type="ECO:0000256" key="9">
    <source>
        <dbReference type="ARBA" id="ARBA00075373"/>
    </source>
</evidence>
<dbReference type="InterPro" id="IPR050238">
    <property type="entry name" value="DNA_Rep/Repair_Clamp_Loader"/>
</dbReference>
<dbReference type="PANTHER" id="PTHR11669:SF20">
    <property type="entry name" value="REPLICATION FACTOR C SUBUNIT 4"/>
    <property type="match status" value="1"/>
</dbReference>
<dbReference type="GO" id="GO:0031391">
    <property type="term" value="C:Elg1 RFC-like complex"/>
    <property type="evidence" value="ECO:0007669"/>
    <property type="project" value="UniProtKB-ARBA"/>
</dbReference>
<dbReference type="Proteomes" id="UP000310189">
    <property type="component" value="Unassembled WGS sequence"/>
</dbReference>
<dbReference type="InterPro" id="IPR003959">
    <property type="entry name" value="ATPase_AAA_core"/>
</dbReference>
<dbReference type="InterPro" id="IPR027417">
    <property type="entry name" value="P-loop_NTPase"/>
</dbReference>
<keyword evidence="4" id="KW-0547">Nucleotide-binding</keyword>
<dbReference type="SMART" id="SM00382">
    <property type="entry name" value="AAA"/>
    <property type="match status" value="1"/>
</dbReference>
<proteinExistence type="inferred from homology"/>
<dbReference type="GO" id="GO:0016887">
    <property type="term" value="F:ATP hydrolysis activity"/>
    <property type="evidence" value="ECO:0007669"/>
    <property type="project" value="InterPro"/>
</dbReference>
<dbReference type="OrthoDB" id="4199794at2759"/>
<evidence type="ECO:0000256" key="7">
    <source>
        <dbReference type="ARBA" id="ARBA00023242"/>
    </source>
</evidence>
<evidence type="ECO:0000256" key="1">
    <source>
        <dbReference type="ARBA" id="ARBA00004123"/>
    </source>
</evidence>
<dbReference type="GO" id="GO:0005634">
    <property type="term" value="C:nucleus"/>
    <property type="evidence" value="ECO:0007669"/>
    <property type="project" value="UniProtKB-SubCell"/>
</dbReference>
<comment type="subcellular location">
    <subcellularLocation>
        <location evidence="1">Nucleus</location>
    </subcellularLocation>
</comment>
<dbReference type="AlphaFoldDB" id="A0A4T0FWA6"/>
<dbReference type="InterPro" id="IPR008921">
    <property type="entry name" value="DNA_pol3_clamp-load_cplx_C"/>
</dbReference>
<dbReference type="GO" id="GO:0006271">
    <property type="term" value="P:DNA strand elongation involved in DNA replication"/>
    <property type="evidence" value="ECO:0007669"/>
    <property type="project" value="UniProtKB-ARBA"/>
</dbReference>
<dbReference type="Gene3D" id="1.10.8.60">
    <property type="match status" value="1"/>
</dbReference>
<dbReference type="CDD" id="cd18140">
    <property type="entry name" value="HLD_clamp_RFC"/>
    <property type="match status" value="1"/>
</dbReference>
<dbReference type="GO" id="GO:0003677">
    <property type="term" value="F:DNA binding"/>
    <property type="evidence" value="ECO:0007669"/>
    <property type="project" value="UniProtKB-KW"/>
</dbReference>
<protein>
    <recommendedName>
        <fullName evidence="8">Replication factor C subunit 2</fullName>
    </recommendedName>
    <alternativeName>
        <fullName evidence="9">Activator 1 41 kDa subunit</fullName>
    </alternativeName>
</protein>
<evidence type="ECO:0000256" key="2">
    <source>
        <dbReference type="ARBA" id="ARBA00005378"/>
    </source>
</evidence>
<dbReference type="InterPro" id="IPR047854">
    <property type="entry name" value="RFC_lid"/>
</dbReference>
<keyword evidence="12" id="KW-1185">Reference proteome</keyword>
<dbReference type="FunFam" id="1.20.272.10:FF:000011">
    <property type="entry name" value="Replication factor C subunit 2"/>
    <property type="match status" value="1"/>
</dbReference>
<dbReference type="GO" id="GO:0005524">
    <property type="term" value="F:ATP binding"/>
    <property type="evidence" value="ECO:0007669"/>
    <property type="project" value="UniProtKB-KW"/>
</dbReference>
<accession>A0A4T0FWA6</accession>
<sequence length="342" mass="37928">MCEKSTTFPMSDANKPWIEKYRPRTIDDVAAQEHTTRVLKKQLGNANLPHMLFYGPPGTGKTSTILALSRQLFGHELVKSRVLELNASDERGISVVRDKIKNFAKQAPKASTSASIPAYKIIILDEADSMTQDAQSALRRTMETYSKSTRFCLVCNYVTRIIEPVASRCSKFRFKPLDEVDTRARLEHIAREEHIEYEDGVIDNLISTTHGDLRQAITFLQSATRLHQATNTKITPDTITEIAGTIPQNVIDSILSVCSNRKNFKEVQTTLKQVHLSGYASAQVLAQLHDKIIESASISDTSKAKSVLAIAEADKALTDGADDELQLLNLAMRLQMALNGVA</sequence>
<gene>
    <name evidence="11" type="ORF">E3P99_00308</name>
</gene>
<dbReference type="InterPro" id="IPR003593">
    <property type="entry name" value="AAA+_ATPase"/>
</dbReference>
<dbReference type="Pfam" id="PF08542">
    <property type="entry name" value="Rep_fac_C"/>
    <property type="match status" value="1"/>
</dbReference>
<evidence type="ECO:0000256" key="4">
    <source>
        <dbReference type="ARBA" id="ARBA00022741"/>
    </source>
</evidence>
<dbReference type="GO" id="GO:0000076">
    <property type="term" value="P:DNA replication checkpoint signaling"/>
    <property type="evidence" value="ECO:0007669"/>
    <property type="project" value="UniProtKB-ARBA"/>
</dbReference>
<dbReference type="NCBIfam" id="NF001679">
    <property type="entry name" value="PRK00440.1"/>
    <property type="match status" value="1"/>
</dbReference>
<dbReference type="EMBL" id="SPNW01000003">
    <property type="protein sequence ID" value="TIA93172.1"/>
    <property type="molecule type" value="Genomic_DNA"/>
</dbReference>
<dbReference type="GO" id="GO:0005663">
    <property type="term" value="C:DNA replication factor C complex"/>
    <property type="evidence" value="ECO:0007669"/>
    <property type="project" value="TreeGrafter"/>
</dbReference>
<keyword evidence="5" id="KW-0067">ATP-binding</keyword>
<evidence type="ECO:0000256" key="6">
    <source>
        <dbReference type="ARBA" id="ARBA00023125"/>
    </source>
</evidence>
<comment type="caution">
    <text evidence="11">The sequence shown here is derived from an EMBL/GenBank/DDBJ whole genome shotgun (WGS) entry which is preliminary data.</text>
</comment>
<evidence type="ECO:0000256" key="8">
    <source>
        <dbReference type="ARBA" id="ARBA00040745"/>
    </source>
</evidence>
<keyword evidence="7" id="KW-0539">Nucleus</keyword>
<dbReference type="Pfam" id="PF00004">
    <property type="entry name" value="AAA"/>
    <property type="match status" value="1"/>
</dbReference>
<dbReference type="FunFam" id="3.40.50.300:FF:000237">
    <property type="entry name" value="replication factor C subunit 4"/>
    <property type="match status" value="1"/>
</dbReference>
<evidence type="ECO:0000256" key="5">
    <source>
        <dbReference type="ARBA" id="ARBA00022840"/>
    </source>
</evidence>
<dbReference type="GO" id="GO:0006281">
    <property type="term" value="P:DNA repair"/>
    <property type="evidence" value="ECO:0007669"/>
    <property type="project" value="UniProtKB-ARBA"/>
</dbReference>
<dbReference type="GO" id="GO:0003689">
    <property type="term" value="F:DNA clamp loader activity"/>
    <property type="evidence" value="ECO:0007669"/>
    <property type="project" value="TreeGrafter"/>
</dbReference>
<dbReference type="CDD" id="cd00009">
    <property type="entry name" value="AAA"/>
    <property type="match status" value="1"/>
</dbReference>
<evidence type="ECO:0000313" key="11">
    <source>
        <dbReference type="EMBL" id="TIA93172.1"/>
    </source>
</evidence>
<dbReference type="FunFam" id="1.10.8.60:FF:000032">
    <property type="entry name" value="Replication factor C subunit 4"/>
    <property type="match status" value="1"/>
</dbReference>
<dbReference type="SUPFAM" id="SSF52540">
    <property type="entry name" value="P-loop containing nucleoside triphosphate hydrolases"/>
    <property type="match status" value="1"/>
</dbReference>
<feature type="domain" description="AAA+ ATPase" evidence="10">
    <location>
        <begin position="47"/>
        <end position="178"/>
    </location>
</feature>
<keyword evidence="3" id="KW-0235">DNA replication</keyword>
<name>A0A4T0FWA6_9BASI</name>
<dbReference type="InterPro" id="IPR013748">
    <property type="entry name" value="Rep_factorC_C"/>
</dbReference>
<dbReference type="Gene3D" id="3.40.50.300">
    <property type="entry name" value="P-loop containing nucleotide triphosphate hydrolases"/>
    <property type="match status" value="1"/>
</dbReference>
<evidence type="ECO:0000256" key="3">
    <source>
        <dbReference type="ARBA" id="ARBA00022705"/>
    </source>
</evidence>
<keyword evidence="6" id="KW-0238">DNA-binding</keyword>
<organism evidence="11 12">
    <name type="scientific">Wallemia hederae</name>
    <dbReference type="NCBI Taxonomy" id="1540922"/>
    <lineage>
        <taxon>Eukaryota</taxon>
        <taxon>Fungi</taxon>
        <taxon>Dikarya</taxon>
        <taxon>Basidiomycota</taxon>
        <taxon>Wallemiomycotina</taxon>
        <taxon>Wallemiomycetes</taxon>
        <taxon>Wallemiales</taxon>
        <taxon>Wallemiaceae</taxon>
        <taxon>Wallemia</taxon>
    </lineage>
</organism>
<evidence type="ECO:0000259" key="10">
    <source>
        <dbReference type="SMART" id="SM00382"/>
    </source>
</evidence>
<evidence type="ECO:0000313" key="12">
    <source>
        <dbReference type="Proteomes" id="UP000310189"/>
    </source>
</evidence>
<comment type="similarity">
    <text evidence="2">Belongs to the activator 1 small subunits family.</text>
</comment>